<dbReference type="GO" id="GO:0090734">
    <property type="term" value="C:site of DNA damage"/>
    <property type="evidence" value="ECO:0007669"/>
    <property type="project" value="TreeGrafter"/>
</dbReference>
<dbReference type="Proteomes" id="UP000515145">
    <property type="component" value="Chromosome 17"/>
</dbReference>
<feature type="compositionally biased region" description="Polar residues" evidence="2">
    <location>
        <begin position="457"/>
        <end position="480"/>
    </location>
</feature>
<dbReference type="GO" id="GO:0016567">
    <property type="term" value="P:protein ubiquitination"/>
    <property type="evidence" value="ECO:0007669"/>
    <property type="project" value="TreeGrafter"/>
</dbReference>
<feature type="region of interest" description="Disordered" evidence="2">
    <location>
        <begin position="506"/>
        <end position="602"/>
    </location>
</feature>
<feature type="region of interest" description="Disordered" evidence="2">
    <location>
        <begin position="223"/>
        <end position="275"/>
    </location>
</feature>
<dbReference type="AlphaFoldDB" id="A0A6P7K732"/>
<dbReference type="PANTHER" id="PTHR46569">
    <property type="entry name" value="E3 UBIQUITIN-PROTEIN LIGASE TRAIP"/>
    <property type="match status" value="1"/>
</dbReference>
<evidence type="ECO:0000313" key="3">
    <source>
        <dbReference type="Proteomes" id="UP000515145"/>
    </source>
</evidence>
<dbReference type="GO" id="GO:0061630">
    <property type="term" value="F:ubiquitin protein ligase activity"/>
    <property type="evidence" value="ECO:0007669"/>
    <property type="project" value="TreeGrafter"/>
</dbReference>
<organism evidence="3 4">
    <name type="scientific">Parambassis ranga</name>
    <name type="common">Indian glassy fish</name>
    <dbReference type="NCBI Taxonomy" id="210632"/>
    <lineage>
        <taxon>Eukaryota</taxon>
        <taxon>Metazoa</taxon>
        <taxon>Chordata</taxon>
        <taxon>Craniata</taxon>
        <taxon>Vertebrata</taxon>
        <taxon>Euteleostomi</taxon>
        <taxon>Actinopterygii</taxon>
        <taxon>Neopterygii</taxon>
        <taxon>Teleostei</taxon>
        <taxon>Neoteleostei</taxon>
        <taxon>Acanthomorphata</taxon>
        <taxon>Ovalentaria</taxon>
        <taxon>Ambassidae</taxon>
        <taxon>Parambassis</taxon>
    </lineage>
</organism>
<dbReference type="GO" id="GO:0031297">
    <property type="term" value="P:replication fork processing"/>
    <property type="evidence" value="ECO:0007669"/>
    <property type="project" value="TreeGrafter"/>
</dbReference>
<feature type="compositionally biased region" description="Acidic residues" evidence="2">
    <location>
        <begin position="244"/>
        <end position="260"/>
    </location>
</feature>
<feature type="region of interest" description="Disordered" evidence="2">
    <location>
        <begin position="926"/>
        <end position="976"/>
    </location>
</feature>
<accession>A0A6P7K732</accession>
<dbReference type="InParanoid" id="A0A6P7K732"/>
<dbReference type="GO" id="GO:0005634">
    <property type="term" value="C:nucleus"/>
    <property type="evidence" value="ECO:0007669"/>
    <property type="project" value="TreeGrafter"/>
</dbReference>
<gene>
    <name evidence="4" type="primary">LOC114449752</name>
</gene>
<feature type="region of interest" description="Disordered" evidence="2">
    <location>
        <begin position="168"/>
        <end position="202"/>
    </location>
</feature>
<evidence type="ECO:0000313" key="4">
    <source>
        <dbReference type="RefSeq" id="XP_028283381.1"/>
    </source>
</evidence>
<dbReference type="RefSeq" id="XP_028283381.1">
    <property type="nucleotide sequence ID" value="XM_028427580.1"/>
</dbReference>
<dbReference type="PANTHER" id="PTHR46569:SF1">
    <property type="entry name" value="E3 UBIQUITIN-PROTEIN LIGASE RFWD3-RELATED"/>
    <property type="match status" value="1"/>
</dbReference>
<feature type="coiled-coil region" evidence="1">
    <location>
        <begin position="39"/>
        <end position="143"/>
    </location>
</feature>
<dbReference type="OrthoDB" id="8737069at2759"/>
<protein>
    <submittedName>
        <fullName evidence="4">Uncharacterized protein LOC114449752</fullName>
    </submittedName>
</protein>
<keyword evidence="1" id="KW-0175">Coiled coil</keyword>
<feature type="compositionally biased region" description="Basic and acidic residues" evidence="2">
    <location>
        <begin position="933"/>
        <end position="949"/>
    </location>
</feature>
<reference evidence="4" key="1">
    <citation type="submission" date="2025-08" db="UniProtKB">
        <authorList>
            <consortium name="RefSeq"/>
        </authorList>
    </citation>
    <scope>IDENTIFICATION</scope>
</reference>
<dbReference type="GeneID" id="114449752"/>
<keyword evidence="3" id="KW-1185">Reference proteome</keyword>
<evidence type="ECO:0000256" key="1">
    <source>
        <dbReference type="SAM" id="Coils"/>
    </source>
</evidence>
<dbReference type="InterPro" id="IPR052639">
    <property type="entry name" value="TRAIP_ubiq-protein_ligase"/>
</dbReference>
<feature type="compositionally biased region" description="Polar residues" evidence="2">
    <location>
        <begin position="506"/>
        <end position="552"/>
    </location>
</feature>
<sequence length="976" mass="108108">MMRFILDCLRTARARTPKDEGDTDVVETDDRVLAKTAEIRELENAVTVENLELQEQQSDRKELEETLVNLEKHKEKLVQQIKATRQLCYDESQQILSLQAEEAKKESQVEEYERELARARWRLKKLREEVKQAKRKVEEAGERDTPLQDSIRQSYEEILQEENTLCSLSGGAVTPDSQLEESTSPADTTEDDPLPMRPWGRSQSLPAYADLIMSANGSAFCNNLAGTREEDDSGTSSPKMDRSDIEDDTEEGEINNEENDERVPAESTINPNPLSELDFYQADPFVHCQSDHDLFNEDLFPKTDSSDGFGSDPFKGSNPFAADFLFTEGNIGTDEAGKIGTDVADEADTSLSCAENKASTGTQCFESEFPDEDSDIEISYSREDLDAIAAMDDSCGFKPIQSSSEELGPVPIHGWRSQGQYSVESDPNGYELELGAFSPPSDIEEHSLGSLAGVVTTEATSKQEQGCDSAQAVSGHTESGQLEPDCTVDMKQTLECYVMSSQATEWVSNNREESQNPVTPQNSLDSQNVFAQPGSEQNSFELSYEPTSQSSFDPYGFKLSPEHSSHTLLDPDEAELSPEPAENELPFEPSSSSQPDQLSFDHYGFDITSSQMVRDSDPYGFKLSPEEENQEVLGLCENHEPMDLCTHENNEQIEPPNYSNQEVLVPHTYENQEVLEHCSHNNQELLDLCNNGNQEVLEPSSLHNKELVFHENQKLLDLCGCENQEVVEPYCNKELLEPYNYNNQEVLEPCSHGNQEVLGFSHSENQEVLDLDSNQELLDFGSTENQEVLVLGSHDKQDLQDVSSNENQELLDLGSHDNQEVLDFLSQEVFPEANNNQCNVEPELDVSSANNSSESDVASEDLLGLELSNTSISVASTTNTNTADTRNMAISSMPASQDLGSTTAPTLLEGDLSSVFGAGGYIGCPDVADDLEPLDRGQAKPIAEPEPKPVRPVRPPRPSLRAKEKAQSQSQGIDLK</sequence>
<evidence type="ECO:0000256" key="2">
    <source>
        <dbReference type="SAM" id="MobiDB-lite"/>
    </source>
</evidence>
<feature type="compositionally biased region" description="Polar residues" evidence="2">
    <location>
        <begin position="175"/>
        <end position="187"/>
    </location>
</feature>
<feature type="region of interest" description="Disordered" evidence="2">
    <location>
        <begin position="456"/>
        <end position="483"/>
    </location>
</feature>
<feature type="compositionally biased region" description="Polar residues" evidence="2">
    <location>
        <begin position="967"/>
        <end position="976"/>
    </location>
</feature>
<proteinExistence type="predicted"/>
<name>A0A6P7K732_9TELE</name>